<feature type="chain" id="PRO_5044130760" description="Ig-like domain-containing protein" evidence="1">
    <location>
        <begin position="26"/>
        <end position="347"/>
    </location>
</feature>
<organism evidence="3 4">
    <name type="scientific">Kribbella sandramycini</name>
    <dbReference type="NCBI Taxonomy" id="60450"/>
    <lineage>
        <taxon>Bacteria</taxon>
        <taxon>Bacillati</taxon>
        <taxon>Actinomycetota</taxon>
        <taxon>Actinomycetes</taxon>
        <taxon>Propionibacteriales</taxon>
        <taxon>Kribbellaceae</taxon>
        <taxon>Kribbella</taxon>
    </lineage>
</organism>
<feature type="signal peptide" evidence="1">
    <location>
        <begin position="1"/>
        <end position="25"/>
    </location>
</feature>
<dbReference type="EMBL" id="JACHKF010000001">
    <property type="protein sequence ID" value="MBB6565630.1"/>
    <property type="molecule type" value="Genomic_DNA"/>
</dbReference>
<accession>A0A7Y4L060</accession>
<reference evidence="2 5" key="2">
    <citation type="submission" date="2020-08" db="EMBL/GenBank/DDBJ databases">
        <title>Sequencing the genomes of 1000 actinobacteria strains.</title>
        <authorList>
            <person name="Klenk H.-P."/>
        </authorList>
    </citation>
    <scope>NUCLEOTIDE SEQUENCE [LARGE SCALE GENOMIC DNA]</scope>
    <source>
        <strain evidence="2 5">DSM 15626</strain>
    </source>
</reference>
<dbReference type="RefSeq" id="WP_171674363.1">
    <property type="nucleotide sequence ID" value="NZ_BAAAGT010000001.1"/>
</dbReference>
<evidence type="ECO:0008006" key="6">
    <source>
        <dbReference type="Google" id="ProtNLM"/>
    </source>
</evidence>
<dbReference type="AlphaFoldDB" id="A0A7Y4L060"/>
<dbReference type="Proteomes" id="UP000553957">
    <property type="component" value="Unassembled WGS sequence"/>
</dbReference>
<evidence type="ECO:0000313" key="2">
    <source>
        <dbReference type="EMBL" id="MBB6565630.1"/>
    </source>
</evidence>
<comment type="caution">
    <text evidence="3">The sequence shown here is derived from an EMBL/GenBank/DDBJ whole genome shotgun (WGS) entry which is preliminary data.</text>
</comment>
<keyword evidence="1" id="KW-0732">Signal</keyword>
<dbReference type="Proteomes" id="UP000534306">
    <property type="component" value="Unassembled WGS sequence"/>
</dbReference>
<dbReference type="EMBL" id="JABJRC010000003">
    <property type="protein sequence ID" value="NOL41893.1"/>
    <property type="molecule type" value="Genomic_DNA"/>
</dbReference>
<proteinExistence type="predicted"/>
<evidence type="ECO:0000313" key="4">
    <source>
        <dbReference type="Proteomes" id="UP000534306"/>
    </source>
</evidence>
<reference evidence="3 4" key="1">
    <citation type="submission" date="2020-05" db="EMBL/GenBank/DDBJ databases">
        <title>Genome sequence of Kribbella sandramycini ATCC 39419.</title>
        <authorList>
            <person name="Maclea K.S."/>
            <person name="Fair J.L."/>
        </authorList>
    </citation>
    <scope>NUCLEOTIDE SEQUENCE [LARGE SCALE GENOMIC DNA]</scope>
    <source>
        <strain evidence="3 4">ATCC 39419</strain>
    </source>
</reference>
<name>A0A7Y4L060_9ACTN</name>
<evidence type="ECO:0000313" key="3">
    <source>
        <dbReference type="EMBL" id="NOL41893.1"/>
    </source>
</evidence>
<gene>
    <name evidence="2" type="ORF">HNR71_001267</name>
    <name evidence="3" type="ORF">HPO96_16730</name>
</gene>
<keyword evidence="4" id="KW-1185">Reference proteome</keyword>
<evidence type="ECO:0000256" key="1">
    <source>
        <dbReference type="SAM" id="SignalP"/>
    </source>
</evidence>
<sequence length="347" mass="35672">MTRRVLAVLLAAPLAGAALTGTAHAADPDFSAESIVVDRSSVAVASLNTVAVTITVKGKVNVGNPAATDVQLYANLKRTGAAPAGISWVVSDNLKQISGTAADGVWQGKVNVPSTANGTLTIDGIALGRFDPASGSNISPTPVDGPVIDVKGVHQPKFTATPTPAVSALGTPVSIRWQVTDSETGQPYGSKLKVIVADDNGCVERVGAAGSVLTDTAGVIVQKAVSDDAVKCLLIPGSQAPIGGTSTVLDHPGVVTAVPAKTSAKVGTIVPVNGVVKVAPLYCPVNLQRLYGASQWRTVGTVKSDSRKRYTLQAQPAYKGRIPYRVQFPTCSNYRTAVSPTFHIMGT</sequence>
<evidence type="ECO:0000313" key="5">
    <source>
        <dbReference type="Proteomes" id="UP000553957"/>
    </source>
</evidence>
<protein>
    <recommendedName>
        <fullName evidence="6">Ig-like domain-containing protein</fullName>
    </recommendedName>
</protein>